<keyword evidence="5 7" id="KW-0560">Oxidoreductase</keyword>
<sequence>MTQSKEANIFFLFGATGDLARRKLYPALYNLYKKQQPFAVIGLARRPHNHQSFRDLVADSIQDFVAQDTDLTDFLDTFYYHPLDVNNLEAFVSLKDLSDKVDRKFNLQGNRVFYLSLAPRLFKQVTGNLKKAGLTHDNGWKRLIIEKPFGHDLESGTELNESLHAVFKESEIYRIDHYLGKEMIQNIQVVRFANPIFESVWNNRYISNIQITLSEQLGVGERASYYDQTGALLDMIQNHMLQLVSLTAMEPPSRFATEDIRDEKVKVLKSLRLFNSDEVKEHVVRGQYEDGTMSNGESVIGYKKEENIDPESKTETYVAARLFIDNYRWAGVPFYIRTGKRLAERSAQITVQFKDVPKNPYFYNFNELSSNLLTIHIQPDEGISLKLNAKRYSQESDTIPVKMKFCNNCEGKPDAATAYERLIEDCINGDSTNFIRWDEVAFSWTFVDAIAKAWREENIPLETYPAGSMGPKASDDLLAKEGFHWWDISKVDKN</sequence>
<feature type="domain" description="Glucose-6-phosphate dehydrogenase C-terminal" evidence="9">
    <location>
        <begin position="189"/>
        <end position="486"/>
    </location>
</feature>
<evidence type="ECO:0000256" key="4">
    <source>
        <dbReference type="ARBA" id="ARBA00022857"/>
    </source>
</evidence>
<comment type="pathway">
    <text evidence="1 7">Carbohydrate degradation; pentose phosphate pathway; D-ribulose 5-phosphate from D-glucose 6-phosphate (oxidative stage): step 1/3.</text>
</comment>
<feature type="binding site" evidence="7">
    <location>
        <position position="181"/>
    </location>
    <ligand>
        <name>substrate</name>
    </ligand>
</feature>
<keyword evidence="11" id="KW-1185">Reference proteome</keyword>
<dbReference type="InterPro" id="IPR022675">
    <property type="entry name" value="G6P_DH_C"/>
</dbReference>
<dbReference type="InterPro" id="IPR019796">
    <property type="entry name" value="G6P_DH_AS"/>
</dbReference>
<dbReference type="NCBIfam" id="TIGR00871">
    <property type="entry name" value="zwf"/>
    <property type="match status" value="1"/>
</dbReference>
<dbReference type="OrthoDB" id="9802739at2"/>
<dbReference type="EMBL" id="WNHB01000027">
    <property type="protein sequence ID" value="MTT33123.1"/>
    <property type="molecule type" value="Genomic_DNA"/>
</dbReference>
<evidence type="ECO:0000256" key="3">
    <source>
        <dbReference type="ARBA" id="ARBA00022526"/>
    </source>
</evidence>
<comment type="caution">
    <text evidence="7">Lacks conserved residue(s) required for the propagation of feature annotation.</text>
</comment>
<organism evidence="10 11">
    <name type="scientific">Terrilactibacillus tamarindi</name>
    <dbReference type="NCBI Taxonomy" id="2599694"/>
    <lineage>
        <taxon>Bacteria</taxon>
        <taxon>Bacillati</taxon>
        <taxon>Bacillota</taxon>
        <taxon>Bacilli</taxon>
        <taxon>Bacillales</taxon>
        <taxon>Bacillaceae</taxon>
        <taxon>Terrilactibacillus</taxon>
    </lineage>
</organism>
<dbReference type="Pfam" id="PF02781">
    <property type="entry name" value="G6PD_C"/>
    <property type="match status" value="1"/>
</dbReference>
<keyword evidence="3 7" id="KW-0313">Glucose metabolism</keyword>
<comment type="caution">
    <text evidence="10">The sequence shown here is derived from an EMBL/GenBank/DDBJ whole genome shotgun (WGS) entry which is preliminary data.</text>
</comment>
<dbReference type="InterPro" id="IPR001282">
    <property type="entry name" value="G6P_DH"/>
</dbReference>
<dbReference type="PANTHER" id="PTHR23429:SF0">
    <property type="entry name" value="GLUCOSE-6-PHOSPHATE 1-DEHYDROGENASE"/>
    <property type="match status" value="1"/>
</dbReference>
<proteinExistence type="inferred from homology"/>
<accession>A0A6N8CV50</accession>
<name>A0A6N8CV50_9BACI</name>
<dbReference type="GO" id="GO:0050661">
    <property type="term" value="F:NADP binding"/>
    <property type="evidence" value="ECO:0007669"/>
    <property type="project" value="UniProtKB-UniRule"/>
</dbReference>
<gene>
    <name evidence="7" type="primary">zwf</name>
    <name evidence="10" type="ORF">GMB86_14015</name>
</gene>
<dbReference type="Gene3D" id="3.40.50.720">
    <property type="entry name" value="NAD(P)-binding Rossmann-like Domain"/>
    <property type="match status" value="1"/>
</dbReference>
<dbReference type="GO" id="GO:0009051">
    <property type="term" value="P:pentose-phosphate shunt, oxidative branch"/>
    <property type="evidence" value="ECO:0007669"/>
    <property type="project" value="TreeGrafter"/>
</dbReference>
<dbReference type="PANTHER" id="PTHR23429">
    <property type="entry name" value="GLUCOSE-6-PHOSPHATE 1-DEHYDROGENASE G6PD"/>
    <property type="match status" value="1"/>
</dbReference>
<feature type="binding site" evidence="7">
    <location>
        <position position="215"/>
    </location>
    <ligand>
        <name>substrate</name>
    </ligand>
</feature>
<evidence type="ECO:0000256" key="6">
    <source>
        <dbReference type="ARBA" id="ARBA00023277"/>
    </source>
</evidence>
<feature type="binding site" evidence="7">
    <location>
        <begin position="14"/>
        <end position="21"/>
    </location>
    <ligand>
        <name>NADP(+)</name>
        <dbReference type="ChEBI" id="CHEBI:58349"/>
    </ligand>
</feature>
<dbReference type="PIRSF" id="PIRSF000110">
    <property type="entry name" value="G6PD"/>
    <property type="match status" value="1"/>
</dbReference>
<feature type="domain" description="Glucose-6-phosphate dehydrogenase NAD-binding" evidence="8">
    <location>
        <begin position="12"/>
        <end position="186"/>
    </location>
</feature>
<dbReference type="UniPathway" id="UPA00115">
    <property type="reaction ID" value="UER00408"/>
</dbReference>
<dbReference type="GO" id="GO:0004345">
    <property type="term" value="F:glucose-6-phosphate dehydrogenase activity"/>
    <property type="evidence" value="ECO:0007669"/>
    <property type="project" value="UniProtKB-UniRule"/>
</dbReference>
<dbReference type="EC" id="1.1.1.49" evidence="7"/>
<evidence type="ECO:0000256" key="5">
    <source>
        <dbReference type="ARBA" id="ARBA00023002"/>
    </source>
</evidence>
<feature type="binding site" evidence="7">
    <location>
        <position position="147"/>
    </location>
    <ligand>
        <name>NADP(+)</name>
        <dbReference type="ChEBI" id="CHEBI:58349"/>
    </ligand>
</feature>
<dbReference type="PROSITE" id="PS00069">
    <property type="entry name" value="G6P_DEHYDROGENASE"/>
    <property type="match status" value="1"/>
</dbReference>
<dbReference type="Gene3D" id="3.30.360.10">
    <property type="entry name" value="Dihydrodipicolinate Reductase, domain 2"/>
    <property type="match status" value="1"/>
</dbReference>
<dbReference type="InterPro" id="IPR022674">
    <property type="entry name" value="G6P_DH_NAD-bd"/>
</dbReference>
<evidence type="ECO:0000313" key="10">
    <source>
        <dbReference type="EMBL" id="MTT33123.1"/>
    </source>
</evidence>
<feature type="binding site" evidence="7">
    <location>
        <position position="45"/>
    </location>
    <ligand>
        <name>NADP(+)</name>
        <dbReference type="ChEBI" id="CHEBI:58349"/>
    </ligand>
</feature>
<reference evidence="10 11" key="1">
    <citation type="submission" date="2019-11" db="EMBL/GenBank/DDBJ databases">
        <title>Terrilactibacillus tamarindus sp. nov. BCM23-1 isolated from bark of Tamarindus indica.</title>
        <authorList>
            <person name="Kingkaew E."/>
            <person name="Tanasupawat S."/>
        </authorList>
    </citation>
    <scope>NUCLEOTIDE SEQUENCE [LARGE SCALE GENOMIC DNA]</scope>
    <source>
        <strain evidence="10 11">BCM23-1</strain>
    </source>
</reference>
<keyword evidence="6 7" id="KW-0119">Carbohydrate metabolism</keyword>
<comment type="similarity">
    <text evidence="2 7">Belongs to the glucose-6-phosphate dehydrogenase family.</text>
</comment>
<dbReference type="SUPFAM" id="SSF51735">
    <property type="entry name" value="NAD(P)-binding Rossmann-fold domains"/>
    <property type="match status" value="1"/>
</dbReference>
<dbReference type="AlphaFoldDB" id="A0A6N8CV50"/>
<dbReference type="GO" id="GO:0006006">
    <property type="term" value="P:glucose metabolic process"/>
    <property type="evidence" value="ECO:0007669"/>
    <property type="project" value="UniProtKB-KW"/>
</dbReference>
<evidence type="ECO:0000259" key="8">
    <source>
        <dbReference type="Pfam" id="PF00479"/>
    </source>
</evidence>
<feature type="active site" description="Proton acceptor" evidence="7">
    <location>
        <position position="239"/>
    </location>
</feature>
<comment type="function">
    <text evidence="7">Catalyzes the oxidation of glucose 6-phosphate to 6-phosphogluconolactone.</text>
</comment>
<dbReference type="PRINTS" id="PR00079">
    <property type="entry name" value="G6PDHDRGNASE"/>
</dbReference>
<dbReference type="HAMAP" id="MF_00966">
    <property type="entry name" value="G6PD"/>
    <property type="match status" value="1"/>
</dbReference>
<protein>
    <recommendedName>
        <fullName evidence="7">Glucose-6-phosphate 1-dehydrogenase</fullName>
        <shortName evidence="7">G6PD</shortName>
        <ecNumber evidence="7">1.1.1.49</ecNumber>
    </recommendedName>
</protein>
<evidence type="ECO:0000256" key="1">
    <source>
        <dbReference type="ARBA" id="ARBA00004937"/>
    </source>
</evidence>
<dbReference type="Pfam" id="PF00479">
    <property type="entry name" value="G6PD_N"/>
    <property type="match status" value="1"/>
</dbReference>
<dbReference type="InterPro" id="IPR036291">
    <property type="entry name" value="NAD(P)-bd_dom_sf"/>
</dbReference>
<feature type="binding site" evidence="7">
    <location>
        <position position="234"/>
    </location>
    <ligand>
        <name>substrate</name>
    </ligand>
</feature>
<dbReference type="SUPFAM" id="SSF55347">
    <property type="entry name" value="Glyceraldehyde-3-phosphate dehydrogenase-like, C-terminal domain"/>
    <property type="match status" value="1"/>
</dbReference>
<dbReference type="Proteomes" id="UP000440978">
    <property type="component" value="Unassembled WGS sequence"/>
</dbReference>
<evidence type="ECO:0000256" key="2">
    <source>
        <dbReference type="ARBA" id="ARBA00009975"/>
    </source>
</evidence>
<evidence type="ECO:0000256" key="7">
    <source>
        <dbReference type="HAMAP-Rule" id="MF_00966"/>
    </source>
</evidence>
<feature type="binding site" evidence="7">
    <location>
        <position position="340"/>
    </location>
    <ligand>
        <name>substrate</name>
    </ligand>
</feature>
<evidence type="ECO:0000313" key="11">
    <source>
        <dbReference type="Proteomes" id="UP000440978"/>
    </source>
</evidence>
<dbReference type="RefSeq" id="WP_155220965.1">
    <property type="nucleotide sequence ID" value="NZ_WNHB01000027.1"/>
</dbReference>
<evidence type="ECO:0000259" key="9">
    <source>
        <dbReference type="Pfam" id="PF02781"/>
    </source>
</evidence>
<dbReference type="GO" id="GO:0005829">
    <property type="term" value="C:cytosol"/>
    <property type="evidence" value="ECO:0007669"/>
    <property type="project" value="TreeGrafter"/>
</dbReference>
<comment type="catalytic activity">
    <reaction evidence="7">
        <text>D-glucose 6-phosphate + NADP(+) = 6-phospho-D-glucono-1,5-lactone + NADPH + H(+)</text>
        <dbReference type="Rhea" id="RHEA:15841"/>
        <dbReference type="ChEBI" id="CHEBI:15378"/>
        <dbReference type="ChEBI" id="CHEBI:57783"/>
        <dbReference type="ChEBI" id="CHEBI:57955"/>
        <dbReference type="ChEBI" id="CHEBI:58349"/>
        <dbReference type="ChEBI" id="CHEBI:61548"/>
        <dbReference type="EC" id="1.1.1.49"/>
    </reaction>
</comment>
<feature type="binding site" evidence="7">
    <location>
        <position position="177"/>
    </location>
    <ligand>
        <name>substrate</name>
    </ligand>
</feature>
<feature type="binding site" evidence="7">
    <location>
        <begin position="84"/>
        <end position="85"/>
    </location>
    <ligand>
        <name>NADP(+)</name>
        <dbReference type="ChEBI" id="CHEBI:58349"/>
    </ligand>
</feature>
<keyword evidence="4 7" id="KW-0521">NADP</keyword>